<evidence type="ECO:0000256" key="12">
    <source>
        <dbReference type="RuleBase" id="RU003784"/>
    </source>
</evidence>
<evidence type="ECO:0000256" key="6">
    <source>
        <dbReference type="ARBA" id="ARBA00022741"/>
    </source>
</evidence>
<dbReference type="PANTHER" id="PTHR11088:SF60">
    <property type="entry name" value="TRNA DIMETHYLALLYLTRANSFERASE"/>
    <property type="match status" value="1"/>
</dbReference>
<dbReference type="HAMAP" id="MF_00185">
    <property type="entry name" value="IPP_trans"/>
    <property type="match status" value="1"/>
</dbReference>
<dbReference type="PANTHER" id="PTHR11088">
    <property type="entry name" value="TRNA DIMETHYLALLYLTRANSFERASE"/>
    <property type="match status" value="1"/>
</dbReference>
<name>A0A1T4RB60_9HYPH</name>
<evidence type="ECO:0000313" key="14">
    <source>
        <dbReference type="EMBL" id="SKA13280.1"/>
    </source>
</evidence>
<dbReference type="InterPro" id="IPR027417">
    <property type="entry name" value="P-loop_NTPase"/>
</dbReference>
<gene>
    <name evidence="10" type="primary">miaA</name>
    <name evidence="14" type="ORF">SAMN05428963_106183</name>
</gene>
<evidence type="ECO:0000256" key="10">
    <source>
        <dbReference type="HAMAP-Rule" id="MF_00185"/>
    </source>
</evidence>
<dbReference type="GO" id="GO:0052381">
    <property type="term" value="F:tRNA dimethylallyltransferase activity"/>
    <property type="evidence" value="ECO:0007669"/>
    <property type="project" value="UniProtKB-UniRule"/>
</dbReference>
<accession>A0A1T4RB60</accession>
<dbReference type="Pfam" id="PF01715">
    <property type="entry name" value="IPPT"/>
    <property type="match status" value="1"/>
</dbReference>
<protein>
    <recommendedName>
        <fullName evidence="10">tRNA dimethylallyltransferase</fullName>
        <ecNumber evidence="10">2.5.1.75</ecNumber>
    </recommendedName>
    <alternativeName>
        <fullName evidence="10">Dimethylallyl diphosphate:tRNA dimethylallyltransferase</fullName>
        <shortName evidence="10">DMAPP:tRNA dimethylallyltransferase</shortName>
        <shortName evidence="10">DMATase</shortName>
    </alternativeName>
    <alternativeName>
        <fullName evidence="10">Isopentenyl-diphosphate:tRNA isopentenyltransferase</fullName>
        <shortName evidence="10">IPP transferase</shortName>
        <shortName evidence="10">IPPT</shortName>
        <shortName evidence="10">IPTase</shortName>
    </alternativeName>
</protein>
<dbReference type="AlphaFoldDB" id="A0A1T4RB60"/>
<evidence type="ECO:0000256" key="11">
    <source>
        <dbReference type="RuleBase" id="RU003783"/>
    </source>
</evidence>
<dbReference type="EMBL" id="FUXL01000006">
    <property type="protein sequence ID" value="SKA13280.1"/>
    <property type="molecule type" value="Genomic_DNA"/>
</dbReference>
<dbReference type="Gene3D" id="3.40.50.300">
    <property type="entry name" value="P-loop containing nucleotide triphosphate hydrolases"/>
    <property type="match status" value="1"/>
</dbReference>
<comment type="similarity">
    <text evidence="3 10 13">Belongs to the IPP transferase family.</text>
</comment>
<dbReference type="Proteomes" id="UP000190135">
    <property type="component" value="Unassembled WGS sequence"/>
</dbReference>
<dbReference type="InterPro" id="IPR039657">
    <property type="entry name" value="Dimethylallyltransferase"/>
</dbReference>
<feature type="site" description="Interaction with substrate tRNA" evidence="10">
    <location>
        <position position="125"/>
    </location>
</feature>
<evidence type="ECO:0000313" key="15">
    <source>
        <dbReference type="Proteomes" id="UP000190135"/>
    </source>
</evidence>
<keyword evidence="7 10" id="KW-0067">ATP-binding</keyword>
<comment type="catalytic activity">
    <reaction evidence="9 10 11">
        <text>adenosine(37) in tRNA + dimethylallyl diphosphate = N(6)-dimethylallyladenosine(37) in tRNA + diphosphate</text>
        <dbReference type="Rhea" id="RHEA:26482"/>
        <dbReference type="Rhea" id="RHEA-COMP:10162"/>
        <dbReference type="Rhea" id="RHEA-COMP:10375"/>
        <dbReference type="ChEBI" id="CHEBI:33019"/>
        <dbReference type="ChEBI" id="CHEBI:57623"/>
        <dbReference type="ChEBI" id="CHEBI:74411"/>
        <dbReference type="ChEBI" id="CHEBI:74415"/>
        <dbReference type="EC" id="2.5.1.75"/>
    </reaction>
</comment>
<feature type="binding site" evidence="10">
    <location>
        <begin position="12"/>
        <end position="19"/>
    </location>
    <ligand>
        <name>ATP</name>
        <dbReference type="ChEBI" id="CHEBI:30616"/>
    </ligand>
</feature>
<keyword evidence="5 10" id="KW-0819">tRNA processing</keyword>
<dbReference type="STRING" id="1365950.SAMN05428963_106183"/>
<feature type="region of interest" description="Interaction with substrate tRNA" evidence="10">
    <location>
        <begin position="37"/>
        <end position="40"/>
    </location>
</feature>
<feature type="site" description="Interaction with substrate tRNA" evidence="10">
    <location>
        <position position="103"/>
    </location>
</feature>
<feature type="binding site" evidence="10">
    <location>
        <begin position="14"/>
        <end position="19"/>
    </location>
    <ligand>
        <name>substrate</name>
    </ligand>
</feature>
<evidence type="ECO:0000256" key="8">
    <source>
        <dbReference type="ARBA" id="ARBA00022842"/>
    </source>
</evidence>
<dbReference type="GO" id="GO:0005524">
    <property type="term" value="F:ATP binding"/>
    <property type="evidence" value="ECO:0007669"/>
    <property type="project" value="UniProtKB-UniRule"/>
</dbReference>
<organism evidence="14 15">
    <name type="scientific">Consotaella salsifontis</name>
    <dbReference type="NCBI Taxonomy" id="1365950"/>
    <lineage>
        <taxon>Bacteria</taxon>
        <taxon>Pseudomonadati</taxon>
        <taxon>Pseudomonadota</taxon>
        <taxon>Alphaproteobacteria</taxon>
        <taxon>Hyphomicrobiales</taxon>
        <taxon>Aurantimonadaceae</taxon>
        <taxon>Consotaella</taxon>
    </lineage>
</organism>
<proteinExistence type="inferred from homology"/>
<dbReference type="Gene3D" id="1.10.20.140">
    <property type="match status" value="1"/>
</dbReference>
<evidence type="ECO:0000256" key="1">
    <source>
        <dbReference type="ARBA" id="ARBA00001946"/>
    </source>
</evidence>
<dbReference type="InterPro" id="IPR018022">
    <property type="entry name" value="IPT"/>
</dbReference>
<evidence type="ECO:0000256" key="3">
    <source>
        <dbReference type="ARBA" id="ARBA00005842"/>
    </source>
</evidence>
<keyword evidence="8 10" id="KW-0460">Magnesium</keyword>
<evidence type="ECO:0000256" key="7">
    <source>
        <dbReference type="ARBA" id="ARBA00022840"/>
    </source>
</evidence>
<feature type="region of interest" description="Interaction with substrate tRNA" evidence="10">
    <location>
        <begin position="161"/>
        <end position="165"/>
    </location>
</feature>
<comment type="caution">
    <text evidence="10">Lacks conserved residue(s) required for the propagation of feature annotation.</text>
</comment>
<evidence type="ECO:0000256" key="5">
    <source>
        <dbReference type="ARBA" id="ARBA00022694"/>
    </source>
</evidence>
<dbReference type="NCBIfam" id="TIGR00174">
    <property type="entry name" value="miaA"/>
    <property type="match status" value="1"/>
</dbReference>
<dbReference type="EC" id="2.5.1.75" evidence="10"/>
<dbReference type="SUPFAM" id="SSF52540">
    <property type="entry name" value="P-loop containing nucleoside triphosphate hydrolases"/>
    <property type="match status" value="2"/>
</dbReference>
<evidence type="ECO:0000256" key="2">
    <source>
        <dbReference type="ARBA" id="ARBA00003213"/>
    </source>
</evidence>
<dbReference type="GO" id="GO:0006400">
    <property type="term" value="P:tRNA modification"/>
    <property type="evidence" value="ECO:0007669"/>
    <property type="project" value="TreeGrafter"/>
</dbReference>
<evidence type="ECO:0000256" key="4">
    <source>
        <dbReference type="ARBA" id="ARBA00022679"/>
    </source>
</evidence>
<evidence type="ECO:0000256" key="9">
    <source>
        <dbReference type="ARBA" id="ARBA00049563"/>
    </source>
</evidence>
<keyword evidence="6 10" id="KW-0547">Nucleotide-binding</keyword>
<reference evidence="14 15" key="1">
    <citation type="submission" date="2017-02" db="EMBL/GenBank/DDBJ databases">
        <authorList>
            <person name="Peterson S.W."/>
        </authorList>
    </citation>
    <scope>NUCLEOTIDE SEQUENCE [LARGE SCALE GENOMIC DNA]</scope>
    <source>
        <strain evidence="14 15">USBA 369</strain>
    </source>
</reference>
<comment type="subunit">
    <text evidence="10">Monomer.</text>
</comment>
<comment type="function">
    <text evidence="2 10 12">Catalyzes the transfer of a dimethylallyl group onto the adenine at position 37 in tRNAs that read codons beginning with uridine, leading to the formation of N6-(dimethylallyl)adenosine (i(6)A).</text>
</comment>
<keyword evidence="15" id="KW-1185">Reference proteome</keyword>
<keyword evidence="4 10" id="KW-0808">Transferase</keyword>
<evidence type="ECO:0000256" key="13">
    <source>
        <dbReference type="RuleBase" id="RU003785"/>
    </source>
</evidence>
<sequence>MLRGKDAILIAGPTASGKSPLAVELASLVGGVVVNADSMQVYGGLRIVTARPNPVEEARAPHRLYGHIAPESPYSVGAWLREATQAVEEIRAEGRVPIFCGGTGLYFRALLGGLDAMPAIPAEVRGRMRAIFAAEGADALHARLSSLDKEGASRLSPGDSQRVLRALEVVEATGKPISAFQSGKGQALLDAEKTLKVVLTPERAVLRERIAARFDIMLEEGAVEEVAAFRVAYPAALGGTARKAIGVEELGRYLDGLGTLAEARQRAVDRTRQYAKRQETWFRHQFDGNWLRVSGRDSLFAQLTEFGTSKLTNG</sequence>
<comment type="cofactor">
    <cofactor evidence="1 10">
        <name>Mg(2+)</name>
        <dbReference type="ChEBI" id="CHEBI:18420"/>
    </cofactor>
</comment>